<evidence type="ECO:0000313" key="9">
    <source>
        <dbReference type="Ensembl" id="ENSEBUP00000006197.1"/>
    </source>
</evidence>
<comment type="subcellular location">
    <subcellularLocation>
        <location evidence="1">Cytoplasm</location>
    </subcellularLocation>
</comment>
<organism evidence="9 10">
    <name type="scientific">Eptatretus burgeri</name>
    <name type="common">Inshore hagfish</name>
    <dbReference type="NCBI Taxonomy" id="7764"/>
    <lineage>
        <taxon>Eukaryota</taxon>
        <taxon>Metazoa</taxon>
        <taxon>Chordata</taxon>
        <taxon>Craniata</taxon>
        <taxon>Vertebrata</taxon>
        <taxon>Cyclostomata</taxon>
        <taxon>Myxini</taxon>
        <taxon>Myxiniformes</taxon>
        <taxon>Myxinidae</taxon>
        <taxon>Eptatretinae</taxon>
        <taxon>Eptatretus</taxon>
    </lineage>
</organism>
<evidence type="ECO:0000313" key="10">
    <source>
        <dbReference type="Proteomes" id="UP000694388"/>
    </source>
</evidence>
<evidence type="ECO:0000256" key="6">
    <source>
        <dbReference type="ARBA" id="ARBA00024898"/>
    </source>
</evidence>
<reference evidence="9" key="2">
    <citation type="submission" date="2025-09" db="UniProtKB">
        <authorList>
            <consortium name="Ensembl"/>
        </authorList>
    </citation>
    <scope>IDENTIFICATION</scope>
</reference>
<feature type="coiled-coil region" evidence="8">
    <location>
        <begin position="147"/>
        <end position="181"/>
    </location>
</feature>
<proteinExistence type="inferred from homology"/>
<comment type="similarity">
    <text evidence="2">Belongs to the LZTFL1 family.</text>
</comment>
<accession>A0A8C4NN94</accession>
<evidence type="ECO:0000256" key="8">
    <source>
        <dbReference type="SAM" id="Coils"/>
    </source>
</evidence>
<evidence type="ECO:0000256" key="3">
    <source>
        <dbReference type="ARBA" id="ARBA00018920"/>
    </source>
</evidence>
<dbReference type="Proteomes" id="UP000694388">
    <property type="component" value="Unplaced"/>
</dbReference>
<dbReference type="InterPro" id="IPR026157">
    <property type="entry name" value="LZTFL1"/>
</dbReference>
<comment type="function">
    <text evidence="6">Regulates ciliary localization of the BBSome complex. Together with the BBSome complex, controls SMO ciliary trafficking and contributes to the sonic hedgehog (SHH) pathway regulation. May play a role in neurite outgrowth. May have tumor suppressor function.</text>
</comment>
<dbReference type="Pfam" id="PF15294">
    <property type="entry name" value="Leu_zip"/>
    <property type="match status" value="1"/>
</dbReference>
<dbReference type="Ensembl" id="ENSEBUT00000006649.1">
    <property type="protein sequence ID" value="ENSEBUP00000006197.1"/>
    <property type="gene ID" value="ENSEBUG00000004123.1"/>
</dbReference>
<evidence type="ECO:0000256" key="4">
    <source>
        <dbReference type="ARBA" id="ARBA00022490"/>
    </source>
</evidence>
<evidence type="ECO:0000256" key="2">
    <source>
        <dbReference type="ARBA" id="ARBA00008868"/>
    </source>
</evidence>
<dbReference type="AlphaFoldDB" id="A0A8C4NN94"/>
<comment type="subunit">
    <text evidence="7">Self-associates. Interacts with BBS9; the interaction mediates the association of LZTL1 with the BBsome complex and regulates BBSome ciliary trafficking.</text>
</comment>
<dbReference type="GeneTree" id="ENSGT00390000016415"/>
<evidence type="ECO:0000256" key="7">
    <source>
        <dbReference type="ARBA" id="ARBA00026004"/>
    </source>
</evidence>
<evidence type="ECO:0000256" key="1">
    <source>
        <dbReference type="ARBA" id="ARBA00004496"/>
    </source>
</evidence>
<dbReference type="PANTHER" id="PTHR21635">
    <property type="entry name" value="LEUCINE ZIPPER TRANSCRIPTION FACTOR LIKE"/>
    <property type="match status" value="1"/>
</dbReference>
<name>A0A8C4NN94_EPTBU</name>
<keyword evidence="10" id="KW-1185">Reference proteome</keyword>
<dbReference type="PANTHER" id="PTHR21635:SF0">
    <property type="entry name" value="LEUCINE ZIPPER TRANSCRIPTION FACTOR-LIKE PROTEIN 1"/>
    <property type="match status" value="1"/>
</dbReference>
<keyword evidence="5 8" id="KW-0175">Coiled coil</keyword>
<dbReference type="GO" id="GO:1903565">
    <property type="term" value="P:negative regulation of protein localization to cilium"/>
    <property type="evidence" value="ECO:0007669"/>
    <property type="project" value="TreeGrafter"/>
</dbReference>
<reference evidence="9" key="1">
    <citation type="submission" date="2025-08" db="UniProtKB">
        <authorList>
            <consortium name="Ensembl"/>
        </authorList>
    </citation>
    <scope>IDENTIFICATION</scope>
</reference>
<dbReference type="GO" id="GO:0005737">
    <property type="term" value="C:cytoplasm"/>
    <property type="evidence" value="ECO:0007669"/>
    <property type="project" value="UniProtKB-SubCell"/>
</dbReference>
<evidence type="ECO:0000256" key="5">
    <source>
        <dbReference type="ARBA" id="ARBA00023054"/>
    </source>
</evidence>
<sequence>MAEPSLNEYHQHQVVSYLRFARAQRTLRLRAVHSCIADLKESRLVDGMFTAEEVCELLDELGDVLRSELESELIHTAHTNVLLLRQLLAQAQRWHLTLQADVSTLENRELLEQIADFEASELSNTNMKTNVEPGRQKLAPLNEGEPSDLLNQEITRLKEENDKLKTRLSTVEAQATQALEERLSLEKSFQEVRNLEESKQHGPSSGDHELEEELAKMHLGLQKERDKVADCRRVLEEGLAKSRQEVLAIQAQLQLAEQELDRKFQQTAAFRNLKAILEKKNELIRDLRQRLAQYETQA</sequence>
<dbReference type="OMA" id="QMEGTTA"/>
<keyword evidence="4" id="KW-0963">Cytoplasm</keyword>
<feature type="coiled-coil region" evidence="8">
    <location>
        <begin position="239"/>
        <end position="297"/>
    </location>
</feature>
<protein>
    <recommendedName>
        <fullName evidence="3">Leucine zipper transcription factor-like protein 1</fullName>
    </recommendedName>
</protein>